<evidence type="ECO:0000313" key="8">
    <source>
        <dbReference type="Proteomes" id="UP000005237"/>
    </source>
</evidence>
<dbReference type="Proteomes" id="UP000005237">
    <property type="component" value="Unassembled WGS sequence"/>
</dbReference>
<feature type="transmembrane region" description="Helical" evidence="6">
    <location>
        <begin position="161"/>
        <end position="183"/>
    </location>
</feature>
<comment type="similarity">
    <text evidence="2">Belongs to the unc-93 family.</text>
</comment>
<evidence type="ECO:0000256" key="1">
    <source>
        <dbReference type="ARBA" id="ARBA00004141"/>
    </source>
</evidence>
<dbReference type="EnsemblMetazoa" id="CJA38829.1">
    <property type="protein sequence ID" value="CJA38829.1"/>
    <property type="gene ID" value="WBGene00214676"/>
</dbReference>
<keyword evidence="5 6" id="KW-0472">Membrane</keyword>
<feature type="transmembrane region" description="Helical" evidence="6">
    <location>
        <begin position="195"/>
        <end position="215"/>
    </location>
</feature>
<proteinExistence type="inferred from homology"/>
<evidence type="ECO:0000313" key="7">
    <source>
        <dbReference type="EnsemblMetazoa" id="CJA38829.1"/>
    </source>
</evidence>
<comment type="subcellular location">
    <subcellularLocation>
        <location evidence="1">Membrane</location>
        <topology evidence="1">Multi-pass membrane protein</topology>
    </subcellularLocation>
</comment>
<protein>
    <recommendedName>
        <fullName evidence="9">UNC93-like protein MFSD11</fullName>
    </recommendedName>
</protein>
<dbReference type="GO" id="GO:0016020">
    <property type="term" value="C:membrane"/>
    <property type="evidence" value="ECO:0007669"/>
    <property type="project" value="UniProtKB-SubCell"/>
</dbReference>
<keyword evidence="4 6" id="KW-1133">Transmembrane helix</keyword>
<feature type="transmembrane region" description="Helical" evidence="6">
    <location>
        <begin position="130"/>
        <end position="149"/>
    </location>
</feature>
<feature type="transmembrane region" description="Helical" evidence="6">
    <location>
        <begin position="72"/>
        <end position="93"/>
    </location>
</feature>
<evidence type="ECO:0000256" key="4">
    <source>
        <dbReference type="ARBA" id="ARBA00022989"/>
    </source>
</evidence>
<dbReference type="PANTHER" id="PTHR23294:SF30">
    <property type="entry name" value="UNC93-LIKE PROTEIN MFSD11"/>
    <property type="match status" value="1"/>
</dbReference>
<organism evidence="7 8">
    <name type="scientific">Caenorhabditis japonica</name>
    <dbReference type="NCBI Taxonomy" id="281687"/>
    <lineage>
        <taxon>Eukaryota</taxon>
        <taxon>Metazoa</taxon>
        <taxon>Ecdysozoa</taxon>
        <taxon>Nematoda</taxon>
        <taxon>Chromadorea</taxon>
        <taxon>Rhabditida</taxon>
        <taxon>Rhabditina</taxon>
        <taxon>Rhabditomorpha</taxon>
        <taxon>Rhabditoidea</taxon>
        <taxon>Rhabditidae</taxon>
        <taxon>Peloderinae</taxon>
        <taxon>Caenorhabditis</taxon>
    </lineage>
</organism>
<feature type="transmembrane region" description="Helical" evidence="6">
    <location>
        <begin position="33"/>
        <end position="52"/>
    </location>
</feature>
<evidence type="ECO:0000256" key="6">
    <source>
        <dbReference type="SAM" id="Phobius"/>
    </source>
</evidence>
<dbReference type="Gene3D" id="1.20.1250.20">
    <property type="entry name" value="MFS general substrate transporter like domains"/>
    <property type="match status" value="1"/>
</dbReference>
<dbReference type="AlphaFoldDB" id="A0A8R1IPA0"/>
<dbReference type="InterPro" id="IPR010291">
    <property type="entry name" value="Ion_channel_UNC-93"/>
</dbReference>
<name>A0A8R1IPA0_CAEJA</name>
<dbReference type="InterPro" id="IPR036259">
    <property type="entry name" value="MFS_trans_sf"/>
</dbReference>
<evidence type="ECO:0000256" key="2">
    <source>
        <dbReference type="ARBA" id="ARBA00009172"/>
    </source>
</evidence>
<reference evidence="7" key="2">
    <citation type="submission" date="2022-06" db="UniProtKB">
        <authorList>
            <consortium name="EnsemblMetazoa"/>
        </authorList>
    </citation>
    <scope>IDENTIFICATION</scope>
    <source>
        <strain evidence="7">DF5081</strain>
    </source>
</reference>
<dbReference type="PANTHER" id="PTHR23294">
    <property type="entry name" value="ET TRANSLATION PRODUCT-RELATED"/>
    <property type="match status" value="1"/>
</dbReference>
<dbReference type="Pfam" id="PF05978">
    <property type="entry name" value="UNC-93"/>
    <property type="match status" value="1"/>
</dbReference>
<accession>A0A8R1IPA0</accession>
<evidence type="ECO:0008006" key="9">
    <source>
        <dbReference type="Google" id="ProtNLM"/>
    </source>
</evidence>
<dbReference type="SUPFAM" id="SSF103473">
    <property type="entry name" value="MFS general substrate transporter"/>
    <property type="match status" value="1"/>
</dbReference>
<reference evidence="8" key="1">
    <citation type="submission" date="2010-08" db="EMBL/GenBank/DDBJ databases">
        <authorList>
            <consortium name="Caenorhabditis japonica Sequencing Consortium"/>
            <person name="Wilson R.K."/>
        </authorList>
    </citation>
    <scope>NUCLEOTIDE SEQUENCE [LARGE SCALE GENOMIC DNA]</scope>
    <source>
        <strain evidence="8">DF5081</strain>
    </source>
</reference>
<evidence type="ECO:0000256" key="3">
    <source>
        <dbReference type="ARBA" id="ARBA00022692"/>
    </source>
</evidence>
<evidence type="ECO:0000256" key="5">
    <source>
        <dbReference type="ARBA" id="ARBA00023136"/>
    </source>
</evidence>
<dbReference type="InterPro" id="IPR051617">
    <property type="entry name" value="UNC-93-like_regulator"/>
</dbReference>
<keyword evidence="8" id="KW-1185">Reference proteome</keyword>
<keyword evidence="3 6" id="KW-0812">Transmembrane</keyword>
<sequence>MLLGLGYALYYQGHGGYLTSHSSRKTIETNINIAWSVGCCCLLLSSGILASVTSMTAVSHNGEERQFSDTEIKMLFGAFLGASVLGVVNFVAIPGKDVTNCIQATKKVGSFLESFKQTCSALVSTSMLQLFPLFSVLGISSSFWLSIFPTALNFSIHNSQFVYLAAIYPLGIGIGEVFMGLLIAQLSRRIKDFSLQPTMTIGTIFSVLALVLVQLSTPWDAPMRPTREEPMVVYHSYVTG</sequence>